<keyword evidence="4" id="KW-1185">Reference proteome</keyword>
<evidence type="ECO:0000256" key="1">
    <source>
        <dbReference type="SAM" id="Coils"/>
    </source>
</evidence>
<organism evidence="3 4">
    <name type="scientific">Chlorella ohadii</name>
    <dbReference type="NCBI Taxonomy" id="2649997"/>
    <lineage>
        <taxon>Eukaryota</taxon>
        <taxon>Viridiplantae</taxon>
        <taxon>Chlorophyta</taxon>
        <taxon>core chlorophytes</taxon>
        <taxon>Trebouxiophyceae</taxon>
        <taxon>Chlorellales</taxon>
        <taxon>Chlorellaceae</taxon>
        <taxon>Chlorella clade</taxon>
        <taxon>Chlorella</taxon>
    </lineage>
</organism>
<accession>A0AAD5H850</accession>
<evidence type="ECO:0000256" key="2">
    <source>
        <dbReference type="SAM" id="MobiDB-lite"/>
    </source>
</evidence>
<evidence type="ECO:0000313" key="3">
    <source>
        <dbReference type="EMBL" id="KAI7844743.1"/>
    </source>
</evidence>
<feature type="region of interest" description="Disordered" evidence="2">
    <location>
        <begin position="40"/>
        <end position="85"/>
    </location>
</feature>
<comment type="caution">
    <text evidence="3">The sequence shown here is derived from an EMBL/GenBank/DDBJ whole genome shotgun (WGS) entry which is preliminary data.</text>
</comment>
<feature type="compositionally biased region" description="Low complexity" evidence="2">
    <location>
        <begin position="67"/>
        <end position="85"/>
    </location>
</feature>
<dbReference type="Proteomes" id="UP001205105">
    <property type="component" value="Unassembled WGS sequence"/>
</dbReference>
<keyword evidence="1" id="KW-0175">Coiled coil</keyword>
<gene>
    <name evidence="3" type="ORF">COHA_001627</name>
</gene>
<dbReference type="EMBL" id="JADXDR010000024">
    <property type="protein sequence ID" value="KAI7844743.1"/>
    <property type="molecule type" value="Genomic_DNA"/>
</dbReference>
<proteinExistence type="predicted"/>
<reference evidence="3" key="1">
    <citation type="submission" date="2020-11" db="EMBL/GenBank/DDBJ databases">
        <title>Chlorella ohadii genome sequencing and assembly.</title>
        <authorList>
            <person name="Murik O."/>
            <person name="Treves H."/>
            <person name="Kedem I."/>
            <person name="Shotland Y."/>
            <person name="Kaplan A."/>
        </authorList>
    </citation>
    <scope>NUCLEOTIDE SEQUENCE</scope>
    <source>
        <strain evidence="3">1</strain>
    </source>
</reference>
<name>A0AAD5H850_9CHLO</name>
<feature type="coiled-coil region" evidence="1">
    <location>
        <begin position="90"/>
        <end position="117"/>
    </location>
</feature>
<protein>
    <submittedName>
        <fullName evidence="3">Uncharacterized protein</fullName>
    </submittedName>
</protein>
<dbReference type="AlphaFoldDB" id="A0AAD5H850"/>
<sequence>MLRLTTIPGVNPCFIASLCAAEGAFIATLRTHYTRNGTAESFAPKFSKSPTKTYSRNARAGGGASGGDAATGATGAPTGGLAQQERALWEEREEELVDAQERRFAQLEDALAARESKREAYLVVRLIHSA</sequence>
<evidence type="ECO:0000313" key="4">
    <source>
        <dbReference type="Proteomes" id="UP001205105"/>
    </source>
</evidence>